<protein>
    <submittedName>
        <fullName evidence="1">Uncharacterized protein</fullName>
    </submittedName>
</protein>
<organism evidence="1 2">
    <name type="scientific">Dreissena polymorpha</name>
    <name type="common">Zebra mussel</name>
    <name type="synonym">Mytilus polymorpha</name>
    <dbReference type="NCBI Taxonomy" id="45954"/>
    <lineage>
        <taxon>Eukaryota</taxon>
        <taxon>Metazoa</taxon>
        <taxon>Spiralia</taxon>
        <taxon>Lophotrochozoa</taxon>
        <taxon>Mollusca</taxon>
        <taxon>Bivalvia</taxon>
        <taxon>Autobranchia</taxon>
        <taxon>Heteroconchia</taxon>
        <taxon>Euheterodonta</taxon>
        <taxon>Imparidentia</taxon>
        <taxon>Neoheterodontei</taxon>
        <taxon>Myida</taxon>
        <taxon>Dreissenoidea</taxon>
        <taxon>Dreissenidae</taxon>
        <taxon>Dreissena</taxon>
    </lineage>
</organism>
<evidence type="ECO:0000313" key="1">
    <source>
        <dbReference type="EMBL" id="KAH3800886.1"/>
    </source>
</evidence>
<reference evidence="1" key="2">
    <citation type="submission" date="2020-11" db="EMBL/GenBank/DDBJ databases">
        <authorList>
            <person name="McCartney M.A."/>
            <person name="Auch B."/>
            <person name="Kono T."/>
            <person name="Mallez S."/>
            <person name="Becker A."/>
            <person name="Gohl D.M."/>
            <person name="Silverstein K.A.T."/>
            <person name="Koren S."/>
            <person name="Bechman K.B."/>
            <person name="Herman A."/>
            <person name="Abrahante J.E."/>
            <person name="Garbe J."/>
        </authorList>
    </citation>
    <scope>NUCLEOTIDE SEQUENCE</scope>
    <source>
        <strain evidence="1">Duluth1</strain>
        <tissue evidence="1">Whole animal</tissue>
    </source>
</reference>
<proteinExistence type="predicted"/>
<gene>
    <name evidence="1" type="ORF">DPMN_154529</name>
</gene>
<dbReference type="EMBL" id="JAIWYP010000007">
    <property type="protein sequence ID" value="KAH3800886.1"/>
    <property type="molecule type" value="Genomic_DNA"/>
</dbReference>
<dbReference type="AlphaFoldDB" id="A0A9D4J5T5"/>
<reference evidence="1" key="1">
    <citation type="journal article" date="2019" name="bioRxiv">
        <title>The Genome of the Zebra Mussel, Dreissena polymorpha: A Resource for Invasive Species Research.</title>
        <authorList>
            <person name="McCartney M.A."/>
            <person name="Auch B."/>
            <person name="Kono T."/>
            <person name="Mallez S."/>
            <person name="Zhang Y."/>
            <person name="Obille A."/>
            <person name="Becker A."/>
            <person name="Abrahante J.E."/>
            <person name="Garbe J."/>
            <person name="Badalamenti J.P."/>
            <person name="Herman A."/>
            <person name="Mangelson H."/>
            <person name="Liachko I."/>
            <person name="Sullivan S."/>
            <person name="Sone E.D."/>
            <person name="Koren S."/>
            <person name="Silverstein K.A.T."/>
            <person name="Beckman K.B."/>
            <person name="Gohl D.M."/>
        </authorList>
    </citation>
    <scope>NUCLEOTIDE SEQUENCE</scope>
    <source>
        <strain evidence="1">Duluth1</strain>
        <tissue evidence="1">Whole animal</tissue>
    </source>
</reference>
<keyword evidence="2" id="KW-1185">Reference proteome</keyword>
<accession>A0A9D4J5T5</accession>
<name>A0A9D4J5T5_DREPO</name>
<dbReference type="Proteomes" id="UP000828390">
    <property type="component" value="Unassembled WGS sequence"/>
</dbReference>
<evidence type="ECO:0000313" key="2">
    <source>
        <dbReference type="Proteomes" id="UP000828390"/>
    </source>
</evidence>
<sequence length="131" mass="14369">MDITILHRGCPDFEIIGYKRHPGLIDDGSKLLYNIYTISITPITKPQCSIVYTLNNFAVFTELTVLSVASCGRVAFSFSLASWQPVKFAEGSALALTNLVRALRGCIGATETPVLSRGPIPINIDEVKYYV</sequence>
<comment type="caution">
    <text evidence="1">The sequence shown here is derived from an EMBL/GenBank/DDBJ whole genome shotgun (WGS) entry which is preliminary data.</text>
</comment>